<dbReference type="InterPro" id="IPR033756">
    <property type="entry name" value="YlxH/NBP35"/>
</dbReference>
<dbReference type="Gene3D" id="3.30.300.130">
    <property type="entry name" value="Fe-S cluster assembly (FSCA)"/>
    <property type="match status" value="1"/>
</dbReference>
<dbReference type="PANTHER" id="PTHR42961:SF2">
    <property type="entry name" value="IRON-SULFUR PROTEIN NUBPL"/>
    <property type="match status" value="1"/>
</dbReference>
<keyword evidence="9" id="KW-1185">Reference proteome</keyword>
<keyword evidence="3 6" id="KW-0067">ATP-binding</keyword>
<keyword evidence="1 6" id="KW-0479">Metal-binding</keyword>
<dbReference type="SUPFAM" id="SSF117916">
    <property type="entry name" value="Fe-S cluster assembly (FSCA) domain-like"/>
    <property type="match status" value="1"/>
</dbReference>
<dbReference type="HAMAP" id="MF_02040">
    <property type="entry name" value="Mrp_NBP35"/>
    <property type="match status" value="1"/>
</dbReference>
<evidence type="ECO:0000256" key="4">
    <source>
        <dbReference type="ARBA" id="ARBA00023004"/>
    </source>
</evidence>
<protein>
    <recommendedName>
        <fullName evidence="6">Iron-sulfur cluster carrier protein</fullName>
    </recommendedName>
</protein>
<evidence type="ECO:0000256" key="6">
    <source>
        <dbReference type="HAMAP-Rule" id="MF_02040"/>
    </source>
</evidence>
<name>A0ABX0SKS5_9ACTN</name>
<comment type="subunit">
    <text evidence="6">Homodimer.</text>
</comment>
<evidence type="ECO:0000256" key="3">
    <source>
        <dbReference type="ARBA" id="ARBA00022840"/>
    </source>
</evidence>
<dbReference type="GO" id="GO:0005524">
    <property type="term" value="F:ATP binding"/>
    <property type="evidence" value="ECO:0007669"/>
    <property type="project" value="UniProtKB-KW"/>
</dbReference>
<organism evidence="8 9">
    <name type="scientific">Brooklawnia cerclae</name>
    <dbReference type="NCBI Taxonomy" id="349934"/>
    <lineage>
        <taxon>Bacteria</taxon>
        <taxon>Bacillati</taxon>
        <taxon>Actinomycetota</taxon>
        <taxon>Actinomycetes</taxon>
        <taxon>Propionibacteriales</taxon>
        <taxon>Propionibacteriaceae</taxon>
        <taxon>Brooklawnia</taxon>
    </lineage>
</organism>
<keyword evidence="2 6" id="KW-0547">Nucleotide-binding</keyword>
<dbReference type="Proteomes" id="UP000749311">
    <property type="component" value="Unassembled WGS sequence"/>
</dbReference>
<evidence type="ECO:0000256" key="2">
    <source>
        <dbReference type="ARBA" id="ARBA00022741"/>
    </source>
</evidence>
<dbReference type="SUPFAM" id="SSF52540">
    <property type="entry name" value="P-loop containing nucleoside triphosphate hydrolases"/>
    <property type="match status" value="1"/>
</dbReference>
<dbReference type="InterPro" id="IPR034904">
    <property type="entry name" value="FSCA_dom_sf"/>
</dbReference>
<evidence type="ECO:0000313" key="9">
    <source>
        <dbReference type="Proteomes" id="UP000749311"/>
    </source>
</evidence>
<gene>
    <name evidence="8" type="ORF">FB473_002290</name>
</gene>
<dbReference type="InterPro" id="IPR044304">
    <property type="entry name" value="NUBPL-like"/>
</dbReference>
<dbReference type="Gene3D" id="3.40.50.300">
    <property type="entry name" value="P-loop containing nucleotide triphosphate hydrolases"/>
    <property type="match status" value="1"/>
</dbReference>
<dbReference type="InterPro" id="IPR002744">
    <property type="entry name" value="MIP18-like"/>
</dbReference>
<comment type="caution">
    <text evidence="8">The sequence shown here is derived from an EMBL/GenBank/DDBJ whole genome shotgun (WGS) entry which is preliminary data.</text>
</comment>
<dbReference type="InterPro" id="IPR027417">
    <property type="entry name" value="P-loop_NTPase"/>
</dbReference>
<dbReference type="InterPro" id="IPR019591">
    <property type="entry name" value="Mrp/NBP35_ATP-bd"/>
</dbReference>
<evidence type="ECO:0000259" key="7">
    <source>
        <dbReference type="Pfam" id="PF01883"/>
    </source>
</evidence>
<evidence type="ECO:0000256" key="1">
    <source>
        <dbReference type="ARBA" id="ARBA00022723"/>
    </source>
</evidence>
<reference evidence="8 9" key="1">
    <citation type="submission" date="2020-02" db="EMBL/GenBank/DDBJ databases">
        <title>Sequencing the genomes of 1000 actinobacteria strains.</title>
        <authorList>
            <person name="Klenk H.-P."/>
        </authorList>
    </citation>
    <scope>NUCLEOTIDE SEQUENCE [LARGE SCALE GENOMIC DNA]</scope>
    <source>
        <strain evidence="8 9">DSM 19609</strain>
    </source>
</reference>
<evidence type="ECO:0000256" key="5">
    <source>
        <dbReference type="ARBA" id="ARBA00023014"/>
    </source>
</evidence>
<keyword evidence="5 6" id="KW-0411">Iron-sulfur</keyword>
<dbReference type="RefSeq" id="WP_167167708.1">
    <property type="nucleotide sequence ID" value="NZ_BAAAOO010000007.1"/>
</dbReference>
<accession>A0ABX0SKS5</accession>
<dbReference type="CDD" id="cd02037">
    <property type="entry name" value="Mrp_NBP35"/>
    <property type="match status" value="1"/>
</dbReference>
<keyword evidence="4 6" id="KW-0408">Iron</keyword>
<comment type="function">
    <text evidence="6">Binds and transfers iron-sulfur (Fe-S) clusters to target apoproteins. Can hydrolyze ATP.</text>
</comment>
<dbReference type="Pfam" id="PF10609">
    <property type="entry name" value="ParA"/>
    <property type="match status" value="1"/>
</dbReference>
<keyword evidence="6" id="KW-0378">Hydrolase</keyword>
<dbReference type="Pfam" id="PF01883">
    <property type="entry name" value="FeS_assembly_P"/>
    <property type="match status" value="1"/>
</dbReference>
<feature type="domain" description="MIP18 family-like" evidence="7">
    <location>
        <begin position="10"/>
        <end position="79"/>
    </location>
</feature>
<proteinExistence type="inferred from homology"/>
<dbReference type="PANTHER" id="PTHR42961">
    <property type="entry name" value="IRON-SULFUR PROTEIN NUBPL"/>
    <property type="match status" value="1"/>
</dbReference>
<sequence length="394" mass="41478">MTHEHPLRPAVMAALETVIDPEIRRPITDLGMVDELEIDGEGVVHLSVLLTVSGCPLRSTIERDVQTALAKVDGVAGVQLQIGSMNAEQRAQLTAKLRGGHPEPVIAFAQPGSLTKVIAIASGKGGVGKSSVTVNLALALARLGHSVGLLDADIYGHSVPDLLGLSEDARPTVVDSMILPVPVEFVSADGKTAVLKVISMGMLKESRDQVIAWRGPILDRALTQLLSDVFWGDLDFFLIDLPPGTGDVALSIGQKLPGSDMIVVTTPQPSVAVVSERAGTMGSMVHQNVIGVVENMSWYETTCPHCGKQHRIELFGAGGGQQTADALTDRLAREVPLLAQIPMDTAMGADTEHQAPIVVAFPDLPAAQAIGSLAERIAAARPSLVGRPLNLMTS</sequence>
<feature type="binding site" evidence="6">
    <location>
        <begin position="123"/>
        <end position="130"/>
    </location>
    <ligand>
        <name>ATP</name>
        <dbReference type="ChEBI" id="CHEBI:30616"/>
    </ligand>
</feature>
<evidence type="ECO:0000313" key="8">
    <source>
        <dbReference type="EMBL" id="NIH57645.1"/>
    </source>
</evidence>
<comment type="similarity">
    <text evidence="6">Belongs to the Mrp/NBP35 ATP-binding proteins family.</text>
</comment>
<dbReference type="EMBL" id="JAAMOZ010000001">
    <property type="protein sequence ID" value="NIH57645.1"/>
    <property type="molecule type" value="Genomic_DNA"/>
</dbReference>